<comment type="similarity">
    <text evidence="3">Belongs to the MNN1/MNT family.</text>
</comment>
<comment type="subcellular location">
    <subcellularLocation>
        <location evidence="10">Endomembrane system</location>
        <topology evidence="10">Single-pass membrane protein</topology>
    </subcellularLocation>
    <subcellularLocation>
        <location evidence="1">Golgi apparatus membrane</location>
    </subcellularLocation>
    <subcellularLocation>
        <location evidence="2">Membrane</location>
        <topology evidence="2">Single-pass type II membrane protein</topology>
    </subcellularLocation>
</comment>
<sequence>MPTPECLEYLPSERRAFELFMQDLRATPLPKPGSFEGRGIVMSGGPMHVLQAIANLEVLRVQMKSNLPVEFWHAFELEEAHCDALATWGAACRKLQVPGVYRDFQTILPSIMSSSFKEILWVDTDITLLYRPELLFDSPQFLRQGALFWPDHWSFDCRPWGHSARSNHVILKLLNLEHNASNMHYAHEHETSHFFINKEMHWKPICLANFLATRTFSNEILHGAKDVFRFAFLKLNASIWLSPVRPGLIGAFMLNGLFLPRAMLHFWPAGGFLGSGSHGRNVLLCIHQKKQPGSLWSEIITFEVPIGTCSSYFPVAFDPFEATDVNIWQIGQTDPQLAENISLAEQLWDEAYYKARNNLLPLLSKEAQQKLHPQRSKTAQTLSHLVWCSGAARSGGLTSSLYSPSRRL</sequence>
<protein>
    <submittedName>
        <fullName evidence="11">MNN22 protein</fullName>
    </submittedName>
</protein>
<evidence type="ECO:0000256" key="2">
    <source>
        <dbReference type="ARBA" id="ARBA00004606"/>
    </source>
</evidence>
<reference evidence="11" key="1">
    <citation type="submission" date="2021-02" db="EMBL/GenBank/DDBJ databases">
        <authorList>
            <person name="Dougan E. K."/>
            <person name="Rhodes N."/>
            <person name="Thang M."/>
            <person name="Chan C."/>
        </authorList>
    </citation>
    <scope>NUCLEOTIDE SEQUENCE</scope>
</reference>
<dbReference type="OrthoDB" id="6372431at2759"/>
<keyword evidence="7" id="KW-1133">Transmembrane helix</keyword>
<evidence type="ECO:0000256" key="1">
    <source>
        <dbReference type="ARBA" id="ARBA00004394"/>
    </source>
</evidence>
<name>A0A812VAC0_9DINO</name>
<gene>
    <name evidence="11" type="primary">MNN22</name>
    <name evidence="11" type="ORF">SNAT2548_LOCUS34738</name>
</gene>
<dbReference type="Pfam" id="PF11051">
    <property type="entry name" value="Mannosyl_trans3"/>
    <property type="match status" value="1"/>
</dbReference>
<evidence type="ECO:0000256" key="9">
    <source>
        <dbReference type="ARBA" id="ARBA00023136"/>
    </source>
</evidence>
<evidence type="ECO:0000256" key="8">
    <source>
        <dbReference type="ARBA" id="ARBA00023034"/>
    </source>
</evidence>
<dbReference type="InterPro" id="IPR022751">
    <property type="entry name" value="Alpha_mannosyltransferase"/>
</dbReference>
<keyword evidence="6" id="KW-0735">Signal-anchor</keyword>
<dbReference type="Proteomes" id="UP000604046">
    <property type="component" value="Unassembled WGS sequence"/>
</dbReference>
<keyword evidence="9" id="KW-0472">Membrane</keyword>
<evidence type="ECO:0000256" key="5">
    <source>
        <dbReference type="ARBA" id="ARBA00022692"/>
    </source>
</evidence>
<keyword evidence="4" id="KW-0808">Transferase</keyword>
<comment type="caution">
    <text evidence="11">The sequence shown here is derived from an EMBL/GenBank/DDBJ whole genome shotgun (WGS) entry which is preliminary data.</text>
</comment>
<accession>A0A812VAC0</accession>
<dbReference type="InterPro" id="IPR029044">
    <property type="entry name" value="Nucleotide-diphossugar_trans"/>
</dbReference>
<dbReference type="PANTHER" id="PTHR31646:SF1">
    <property type="entry name" value="ALPHA-1,2-MANNOSYLTRANSFERASE MNN2"/>
    <property type="match status" value="1"/>
</dbReference>
<dbReference type="PANTHER" id="PTHR31646">
    <property type="entry name" value="ALPHA-1,2-MANNOSYLTRANSFERASE MNN2"/>
    <property type="match status" value="1"/>
</dbReference>
<evidence type="ECO:0000313" key="12">
    <source>
        <dbReference type="Proteomes" id="UP000604046"/>
    </source>
</evidence>
<dbReference type="EMBL" id="CAJNDS010002827">
    <property type="protein sequence ID" value="CAE7611135.1"/>
    <property type="molecule type" value="Genomic_DNA"/>
</dbReference>
<keyword evidence="5" id="KW-0812">Transmembrane</keyword>
<evidence type="ECO:0000256" key="3">
    <source>
        <dbReference type="ARBA" id="ARBA00009105"/>
    </source>
</evidence>
<evidence type="ECO:0000256" key="4">
    <source>
        <dbReference type="ARBA" id="ARBA00022679"/>
    </source>
</evidence>
<dbReference type="GO" id="GO:0000139">
    <property type="term" value="C:Golgi membrane"/>
    <property type="evidence" value="ECO:0007669"/>
    <property type="project" value="UniProtKB-SubCell"/>
</dbReference>
<proteinExistence type="inferred from homology"/>
<keyword evidence="12" id="KW-1185">Reference proteome</keyword>
<organism evidence="11 12">
    <name type="scientific">Symbiodinium natans</name>
    <dbReference type="NCBI Taxonomy" id="878477"/>
    <lineage>
        <taxon>Eukaryota</taxon>
        <taxon>Sar</taxon>
        <taxon>Alveolata</taxon>
        <taxon>Dinophyceae</taxon>
        <taxon>Suessiales</taxon>
        <taxon>Symbiodiniaceae</taxon>
        <taxon>Symbiodinium</taxon>
    </lineage>
</organism>
<dbReference type="GO" id="GO:0046354">
    <property type="term" value="P:mannan biosynthetic process"/>
    <property type="evidence" value="ECO:0007669"/>
    <property type="project" value="TreeGrafter"/>
</dbReference>
<keyword evidence="8" id="KW-0333">Golgi apparatus</keyword>
<evidence type="ECO:0000256" key="7">
    <source>
        <dbReference type="ARBA" id="ARBA00022989"/>
    </source>
</evidence>
<evidence type="ECO:0000256" key="10">
    <source>
        <dbReference type="ARBA" id="ARBA00037847"/>
    </source>
</evidence>
<evidence type="ECO:0000313" key="11">
    <source>
        <dbReference type="EMBL" id="CAE7611135.1"/>
    </source>
</evidence>
<evidence type="ECO:0000256" key="6">
    <source>
        <dbReference type="ARBA" id="ARBA00022968"/>
    </source>
</evidence>
<dbReference type="AlphaFoldDB" id="A0A812VAC0"/>
<dbReference type="SUPFAM" id="SSF53448">
    <property type="entry name" value="Nucleotide-diphospho-sugar transferases"/>
    <property type="match status" value="1"/>
</dbReference>
<dbReference type="GO" id="GO:0000026">
    <property type="term" value="F:alpha-1,2-mannosyltransferase activity"/>
    <property type="evidence" value="ECO:0007669"/>
    <property type="project" value="TreeGrafter"/>
</dbReference>